<dbReference type="Proteomes" id="UP001196379">
    <property type="component" value="Unassembled WGS sequence"/>
</dbReference>
<name>A0A949WQJ3_9PAST</name>
<dbReference type="Gene3D" id="3.30.70.2970">
    <property type="entry name" value="Protein of unknown function (DUF541), domain 2"/>
    <property type="match status" value="1"/>
</dbReference>
<dbReference type="EMBL" id="JABUMC010000014">
    <property type="protein sequence ID" value="MBV6547062.1"/>
    <property type="molecule type" value="Genomic_DNA"/>
</dbReference>
<evidence type="ECO:0000313" key="5">
    <source>
        <dbReference type="Proteomes" id="UP001196379"/>
    </source>
</evidence>
<dbReference type="OrthoDB" id="7062395at2"/>
<evidence type="ECO:0000313" key="4">
    <source>
        <dbReference type="Proteomes" id="UP000732858"/>
    </source>
</evidence>
<dbReference type="EMBL" id="JABULY010000007">
    <property type="protein sequence ID" value="MBV6532269.1"/>
    <property type="molecule type" value="Genomic_DNA"/>
</dbReference>
<dbReference type="InterPro" id="IPR052022">
    <property type="entry name" value="26kDa_periplasmic_antigen"/>
</dbReference>
<dbReference type="PANTHER" id="PTHR34387:SF1">
    <property type="entry name" value="PERIPLASMIC IMMUNOGENIC PROTEIN"/>
    <property type="match status" value="1"/>
</dbReference>
<organism evidence="3 4">
    <name type="scientific">Ursidibacter maritimus</name>
    <dbReference type="NCBI Taxonomy" id="1331689"/>
    <lineage>
        <taxon>Bacteria</taxon>
        <taxon>Pseudomonadati</taxon>
        <taxon>Pseudomonadota</taxon>
        <taxon>Gammaproteobacteria</taxon>
        <taxon>Pasteurellales</taxon>
        <taxon>Pasteurellaceae</taxon>
        <taxon>Ursidibacter</taxon>
    </lineage>
</organism>
<feature type="chain" id="PRO_5037947277" evidence="1">
    <location>
        <begin position="25"/>
        <end position="239"/>
    </location>
</feature>
<dbReference type="GeneID" id="65548227"/>
<accession>A0A949WQJ3</accession>
<dbReference type="AlphaFoldDB" id="A0A949WQJ3"/>
<proteinExistence type="predicted"/>
<evidence type="ECO:0000256" key="1">
    <source>
        <dbReference type="SAM" id="SignalP"/>
    </source>
</evidence>
<sequence length="239" mass="26130">MKKLQKIFAILSLVVAAMSAPALADTSKTSKTQSFVFSTQVNRTVEKDLMQVGLYSHKSGKNLTELKKEVSVELNKFLEAAKAYPAIEISADGVSNSPNYDNKNRVNGWVTEGRITLKSKDFEAMAKVLDNLGEKIAISYIDFSVSPETMAMLEDEMTLEIIKQFQHKAEVIQKGINAKSYTLSNVQLNTPNGESAPSLFRAKSAFAASMDKAYEGLPLEAGKETISATATGTVIFDKE</sequence>
<reference evidence="3 5" key="1">
    <citation type="journal article" date="2021" name="Mol. Ecol.">
        <title>Polar bear-adapted Ursidibacter maritimus are remarkably conserved after generations in captivity.</title>
        <authorList>
            <person name="Espinosa-Gongora C."/>
            <person name="Hansen M.J."/>
            <person name="Bertelsen M.F."/>
            <person name="Bojesen A.M."/>
        </authorList>
    </citation>
    <scope>NUCLEOTIDE SEQUENCE</scope>
    <source>
        <strain evidence="3">Pb43105x</strain>
        <strain evidence="2 5">Pb43106</strain>
    </source>
</reference>
<keyword evidence="5" id="KW-1185">Reference proteome</keyword>
<dbReference type="InterPro" id="IPR007497">
    <property type="entry name" value="SIMPL/DUF541"/>
</dbReference>
<dbReference type="Proteomes" id="UP000732858">
    <property type="component" value="Unassembled WGS sequence"/>
</dbReference>
<feature type="signal peptide" evidence="1">
    <location>
        <begin position="1"/>
        <end position="24"/>
    </location>
</feature>
<gene>
    <name evidence="2" type="ORF">HT657_09045</name>
    <name evidence="3" type="ORF">HT672_07170</name>
</gene>
<dbReference type="GO" id="GO:0006974">
    <property type="term" value="P:DNA damage response"/>
    <property type="evidence" value="ECO:0007669"/>
    <property type="project" value="TreeGrafter"/>
</dbReference>
<dbReference type="Gene3D" id="3.30.110.170">
    <property type="entry name" value="Protein of unknown function (DUF541), domain 1"/>
    <property type="match status" value="1"/>
</dbReference>
<dbReference type="Pfam" id="PF04402">
    <property type="entry name" value="SIMPL"/>
    <property type="match status" value="1"/>
</dbReference>
<keyword evidence="1" id="KW-0732">Signal</keyword>
<dbReference type="RefSeq" id="WP_157402444.1">
    <property type="nucleotide sequence ID" value="NZ_JABULY010000007.1"/>
</dbReference>
<comment type="caution">
    <text evidence="3">The sequence shown here is derived from an EMBL/GenBank/DDBJ whole genome shotgun (WGS) entry which is preliminary data.</text>
</comment>
<protein>
    <submittedName>
        <fullName evidence="3">SIMPL domain-containing protein</fullName>
    </submittedName>
</protein>
<evidence type="ECO:0000313" key="3">
    <source>
        <dbReference type="EMBL" id="MBV6547062.1"/>
    </source>
</evidence>
<evidence type="ECO:0000313" key="2">
    <source>
        <dbReference type="EMBL" id="MBV6532269.1"/>
    </source>
</evidence>
<dbReference type="PANTHER" id="PTHR34387">
    <property type="entry name" value="SLR1258 PROTEIN"/>
    <property type="match status" value="1"/>
</dbReference>